<dbReference type="Gene3D" id="2.40.70.10">
    <property type="entry name" value="Acid Proteases"/>
    <property type="match status" value="1"/>
</dbReference>
<dbReference type="Pfam" id="PF08284">
    <property type="entry name" value="RVP_2"/>
    <property type="match status" value="1"/>
</dbReference>
<dbReference type="PANTHER" id="PTHR33067">
    <property type="entry name" value="RNA-DIRECTED DNA POLYMERASE-RELATED"/>
    <property type="match status" value="1"/>
</dbReference>
<evidence type="ECO:0008006" key="3">
    <source>
        <dbReference type="Google" id="ProtNLM"/>
    </source>
</evidence>
<dbReference type="AlphaFoldDB" id="A0A8X7R2Y4"/>
<organism evidence="1 2">
    <name type="scientific">Brassica carinata</name>
    <name type="common">Ethiopian mustard</name>
    <name type="synonym">Abyssinian cabbage</name>
    <dbReference type="NCBI Taxonomy" id="52824"/>
    <lineage>
        <taxon>Eukaryota</taxon>
        <taxon>Viridiplantae</taxon>
        <taxon>Streptophyta</taxon>
        <taxon>Embryophyta</taxon>
        <taxon>Tracheophyta</taxon>
        <taxon>Spermatophyta</taxon>
        <taxon>Magnoliopsida</taxon>
        <taxon>eudicotyledons</taxon>
        <taxon>Gunneridae</taxon>
        <taxon>Pentapetalae</taxon>
        <taxon>rosids</taxon>
        <taxon>malvids</taxon>
        <taxon>Brassicales</taxon>
        <taxon>Brassicaceae</taxon>
        <taxon>Brassiceae</taxon>
        <taxon>Brassica</taxon>
    </lineage>
</organism>
<evidence type="ECO:0000313" key="1">
    <source>
        <dbReference type="EMBL" id="KAG2281045.1"/>
    </source>
</evidence>
<sequence>MSAVGVKLPEISHMRDAHVQMMLIRDILAHKEEVAELLDISTMQLDPPVTPKSLPKLETQGKFTLSFSLGKFTLDDALVDSGASVNVISMEMVTSLGIENMEPNTSLLMFGDSSSTTPIGLIKDFPLKIGACTIPIDLTVLKMATEKRVSLILSTPFLTIVGACIDFANKKVTLLNVNKVVSYPIKSPMMNVKYCGTITY</sequence>
<dbReference type="EMBL" id="JAAMPC010000011">
    <property type="protein sequence ID" value="KAG2281045.1"/>
    <property type="molecule type" value="Genomic_DNA"/>
</dbReference>
<dbReference type="InterPro" id="IPR021109">
    <property type="entry name" value="Peptidase_aspartic_dom_sf"/>
</dbReference>
<dbReference type="CDD" id="cd00303">
    <property type="entry name" value="retropepsin_like"/>
    <property type="match status" value="1"/>
</dbReference>
<dbReference type="Proteomes" id="UP000886595">
    <property type="component" value="Unassembled WGS sequence"/>
</dbReference>
<name>A0A8X7R2Y4_BRACI</name>
<comment type="caution">
    <text evidence="1">The sequence shown here is derived from an EMBL/GenBank/DDBJ whole genome shotgun (WGS) entry which is preliminary data.</text>
</comment>
<proteinExistence type="predicted"/>
<dbReference type="PANTHER" id="PTHR33067:SF31">
    <property type="entry name" value="RNA-DIRECTED DNA POLYMERASE"/>
    <property type="match status" value="1"/>
</dbReference>
<reference evidence="1 2" key="1">
    <citation type="submission" date="2020-02" db="EMBL/GenBank/DDBJ databases">
        <authorList>
            <person name="Ma Q."/>
            <person name="Huang Y."/>
            <person name="Song X."/>
            <person name="Pei D."/>
        </authorList>
    </citation>
    <scope>NUCLEOTIDE SEQUENCE [LARGE SCALE GENOMIC DNA]</scope>
    <source>
        <strain evidence="1">Sxm20200214</strain>
        <tissue evidence="1">Leaf</tissue>
    </source>
</reference>
<keyword evidence="2" id="KW-1185">Reference proteome</keyword>
<evidence type="ECO:0000313" key="2">
    <source>
        <dbReference type="Proteomes" id="UP000886595"/>
    </source>
</evidence>
<protein>
    <recommendedName>
        <fullName evidence="3">Aspartic peptidase DDI1-type domain-containing protein</fullName>
    </recommendedName>
</protein>
<accession>A0A8X7R2Y4</accession>
<dbReference type="SUPFAM" id="SSF50630">
    <property type="entry name" value="Acid proteases"/>
    <property type="match status" value="1"/>
</dbReference>
<gene>
    <name evidence="1" type="ORF">Bca52824_052265</name>
</gene>
<dbReference type="OrthoDB" id="778454at2759"/>